<feature type="region of interest" description="Disordered" evidence="1">
    <location>
        <begin position="13"/>
        <end position="120"/>
    </location>
</feature>
<dbReference type="PROSITE" id="PS51257">
    <property type="entry name" value="PROKAR_LIPOPROTEIN"/>
    <property type="match status" value="1"/>
</dbReference>
<reference evidence="3 4" key="1">
    <citation type="submission" date="2018-05" db="EMBL/GenBank/DDBJ databases">
        <authorList>
            <person name="Goeker M."/>
            <person name="Huntemann M."/>
            <person name="Clum A."/>
            <person name="Pillay M."/>
            <person name="Palaniappan K."/>
            <person name="Varghese N."/>
            <person name="Mikhailova N."/>
            <person name="Stamatis D."/>
            <person name="Reddy T."/>
            <person name="Daum C."/>
            <person name="Shapiro N."/>
            <person name="Ivanova N."/>
            <person name="Kyrpides N."/>
            <person name="Woyke T."/>
        </authorList>
    </citation>
    <scope>NUCLEOTIDE SEQUENCE [LARGE SCALE GENOMIC DNA]</scope>
    <source>
        <strain evidence="3 4">DSM 26524</strain>
    </source>
</reference>
<feature type="compositionally biased region" description="Low complexity" evidence="1">
    <location>
        <begin position="34"/>
        <end position="47"/>
    </location>
</feature>
<organism evidence="3 4">
    <name type="scientific">Murimonas intestini</name>
    <dbReference type="NCBI Taxonomy" id="1337051"/>
    <lineage>
        <taxon>Bacteria</taxon>
        <taxon>Bacillati</taxon>
        <taxon>Bacillota</taxon>
        <taxon>Clostridia</taxon>
        <taxon>Lachnospirales</taxon>
        <taxon>Lachnospiraceae</taxon>
        <taxon>Murimonas</taxon>
    </lineage>
</organism>
<dbReference type="Proteomes" id="UP000245412">
    <property type="component" value="Unassembled WGS sequence"/>
</dbReference>
<evidence type="ECO:0000256" key="2">
    <source>
        <dbReference type="SAM" id="SignalP"/>
    </source>
</evidence>
<feature type="compositionally biased region" description="Basic and acidic residues" evidence="1">
    <location>
        <begin position="48"/>
        <end position="69"/>
    </location>
</feature>
<sequence length="237" mass="25638">MKKRKIAVLLALTLTAASVIGGCNKEEETEKPTETQMQTETPAATEAPTEKHTEKPTEAKESETNKPGESESNQQSESNSQTEAGQGTDGTQSTEGGQTAQTGAPKSTSGSNDEDTQRWFFDKNGNTVYAHIDSNGNWIGDNGEEFYFYEEGVEDSNGVTYYYDPPTGSSGSSGTSGSGTSSSSDIEDPDYYDFYDTNGNHIIARQNEKGEWVDDNGNSYTFGEKGVTDSKGNFHPY</sequence>
<comment type="caution">
    <text evidence="3">The sequence shown here is derived from an EMBL/GenBank/DDBJ whole genome shotgun (WGS) entry which is preliminary data.</text>
</comment>
<feature type="compositionally biased region" description="Low complexity" evidence="1">
    <location>
        <begin position="70"/>
        <end position="81"/>
    </location>
</feature>
<evidence type="ECO:0000313" key="3">
    <source>
        <dbReference type="EMBL" id="PWJ75649.1"/>
    </source>
</evidence>
<feature type="compositionally biased region" description="Basic and acidic residues" evidence="1">
    <location>
        <begin position="24"/>
        <end position="33"/>
    </location>
</feature>
<evidence type="ECO:0000313" key="4">
    <source>
        <dbReference type="Proteomes" id="UP000245412"/>
    </source>
</evidence>
<feature type="region of interest" description="Disordered" evidence="1">
    <location>
        <begin position="213"/>
        <end position="237"/>
    </location>
</feature>
<name>A0AB73T4C9_9FIRM</name>
<dbReference type="RefSeq" id="WP_109626575.1">
    <property type="nucleotide sequence ID" value="NZ_CABJAT010000006.1"/>
</dbReference>
<feature type="compositionally biased region" description="Polar residues" evidence="1">
    <location>
        <begin position="82"/>
        <end position="111"/>
    </location>
</feature>
<keyword evidence="4" id="KW-1185">Reference proteome</keyword>
<protein>
    <submittedName>
        <fullName evidence="3">Uncharacterized protein</fullName>
    </submittedName>
</protein>
<dbReference type="EMBL" id="QGGY01000006">
    <property type="protein sequence ID" value="PWJ75649.1"/>
    <property type="molecule type" value="Genomic_DNA"/>
</dbReference>
<feature type="signal peptide" evidence="2">
    <location>
        <begin position="1"/>
        <end position="21"/>
    </location>
</feature>
<feature type="region of interest" description="Disordered" evidence="1">
    <location>
        <begin position="159"/>
        <end position="191"/>
    </location>
</feature>
<proteinExistence type="predicted"/>
<feature type="compositionally biased region" description="Low complexity" evidence="1">
    <location>
        <begin position="167"/>
        <end position="184"/>
    </location>
</feature>
<feature type="chain" id="PRO_5044496846" evidence="2">
    <location>
        <begin position="22"/>
        <end position="237"/>
    </location>
</feature>
<dbReference type="AlphaFoldDB" id="A0AB73T4C9"/>
<accession>A0AB73T4C9</accession>
<keyword evidence="2" id="KW-0732">Signal</keyword>
<gene>
    <name evidence="3" type="ORF">C7383_106219</name>
</gene>
<evidence type="ECO:0000256" key="1">
    <source>
        <dbReference type="SAM" id="MobiDB-lite"/>
    </source>
</evidence>